<evidence type="ECO:0000256" key="6">
    <source>
        <dbReference type="ARBA" id="ARBA00023136"/>
    </source>
</evidence>
<dbReference type="GO" id="GO:0006508">
    <property type="term" value="P:proteolysis"/>
    <property type="evidence" value="ECO:0007669"/>
    <property type="project" value="UniProtKB-KW"/>
</dbReference>
<dbReference type="GO" id="GO:0004252">
    <property type="term" value="F:serine-type endopeptidase activity"/>
    <property type="evidence" value="ECO:0007669"/>
    <property type="project" value="InterPro"/>
</dbReference>
<dbReference type="PANTHER" id="PTHR43066:SF26">
    <property type="entry name" value="RHOMBOID PROTEASE GLPG"/>
    <property type="match status" value="1"/>
</dbReference>
<keyword evidence="9" id="KW-0378">Hydrolase</keyword>
<dbReference type="EMBL" id="BJYT01000009">
    <property type="protein sequence ID" value="GEO10140.1"/>
    <property type="molecule type" value="Genomic_DNA"/>
</dbReference>
<dbReference type="RefSeq" id="WP_147204249.1">
    <property type="nucleotide sequence ID" value="NZ_BJYT01000009.1"/>
</dbReference>
<dbReference type="SUPFAM" id="SSF144091">
    <property type="entry name" value="Rhomboid-like"/>
    <property type="match status" value="1"/>
</dbReference>
<dbReference type="Proteomes" id="UP000321513">
    <property type="component" value="Unassembled WGS sequence"/>
</dbReference>
<keyword evidence="9" id="KW-0645">Protease</keyword>
<evidence type="ECO:0000256" key="2">
    <source>
        <dbReference type="ARBA" id="ARBA00022475"/>
    </source>
</evidence>
<evidence type="ECO:0000256" key="3">
    <source>
        <dbReference type="ARBA" id="ARBA00022519"/>
    </source>
</evidence>
<feature type="transmembrane region" description="Helical" evidence="7">
    <location>
        <begin position="127"/>
        <end position="148"/>
    </location>
</feature>
<keyword evidence="6 7" id="KW-0472">Membrane</keyword>
<organism evidence="9 10">
    <name type="scientific">Segetibacter aerophilus</name>
    <dbReference type="NCBI Taxonomy" id="670293"/>
    <lineage>
        <taxon>Bacteria</taxon>
        <taxon>Pseudomonadati</taxon>
        <taxon>Bacteroidota</taxon>
        <taxon>Chitinophagia</taxon>
        <taxon>Chitinophagales</taxon>
        <taxon>Chitinophagaceae</taxon>
        <taxon>Segetibacter</taxon>
    </lineage>
</organism>
<gene>
    <name evidence="9" type="ORF">SAE01_26360</name>
</gene>
<name>A0A512BDV2_9BACT</name>
<dbReference type="OrthoDB" id="9778341at2"/>
<keyword evidence="10" id="KW-1185">Reference proteome</keyword>
<keyword evidence="5 7" id="KW-1133">Transmembrane helix</keyword>
<dbReference type="Pfam" id="PF01694">
    <property type="entry name" value="Rhomboid"/>
    <property type="match status" value="1"/>
</dbReference>
<accession>A0A512BDV2</accession>
<feature type="transmembrane region" description="Helical" evidence="7">
    <location>
        <begin position="223"/>
        <end position="241"/>
    </location>
</feature>
<evidence type="ECO:0000256" key="4">
    <source>
        <dbReference type="ARBA" id="ARBA00022692"/>
    </source>
</evidence>
<evidence type="ECO:0000313" key="9">
    <source>
        <dbReference type="EMBL" id="GEO10140.1"/>
    </source>
</evidence>
<sequence>MLLPIGDDNRDRKITPVINYLLITLNIFAFIYWQRLGQDLPVTFGYATVPGEILTGTDIITDTKVLTDPYTGQDLQLPGLQRTPVPVFLTLITSMFMHGGIAHLLGNMLFLWIFGDNIENSLGHIKYLAFYLLCGILASLSHVFATLILGQNLLIPSLGASGAISAVLGGYMLLFPTRGVHVWLFLFFVVTIPAFIVVGLWFVFQVLNGLGTLGGEEAGGIAYAAHIGGFVSGLFLVKSFIKKAPRRKAWWNA</sequence>
<keyword evidence="3" id="KW-0997">Cell inner membrane</keyword>
<dbReference type="GO" id="GO:0016020">
    <property type="term" value="C:membrane"/>
    <property type="evidence" value="ECO:0007669"/>
    <property type="project" value="UniProtKB-SubCell"/>
</dbReference>
<dbReference type="InterPro" id="IPR035952">
    <property type="entry name" value="Rhomboid-like_sf"/>
</dbReference>
<proteinExistence type="predicted"/>
<feature type="domain" description="Peptidase S54 rhomboid" evidence="8">
    <location>
        <begin position="89"/>
        <end position="238"/>
    </location>
</feature>
<comment type="subcellular location">
    <subcellularLocation>
        <location evidence="1">Membrane</location>
        <topology evidence="1">Multi-pass membrane protein</topology>
    </subcellularLocation>
</comment>
<keyword evidence="2" id="KW-1003">Cell membrane</keyword>
<reference evidence="9 10" key="1">
    <citation type="submission" date="2019-07" db="EMBL/GenBank/DDBJ databases">
        <title>Whole genome shotgun sequence of Segetibacter aerophilus NBRC 106135.</title>
        <authorList>
            <person name="Hosoyama A."/>
            <person name="Uohara A."/>
            <person name="Ohji S."/>
            <person name="Ichikawa N."/>
        </authorList>
    </citation>
    <scope>NUCLEOTIDE SEQUENCE [LARGE SCALE GENOMIC DNA]</scope>
    <source>
        <strain evidence="9 10">NBRC 106135</strain>
    </source>
</reference>
<evidence type="ECO:0000256" key="7">
    <source>
        <dbReference type="SAM" id="Phobius"/>
    </source>
</evidence>
<evidence type="ECO:0000256" key="5">
    <source>
        <dbReference type="ARBA" id="ARBA00022989"/>
    </source>
</evidence>
<comment type="caution">
    <text evidence="9">The sequence shown here is derived from an EMBL/GenBank/DDBJ whole genome shotgun (WGS) entry which is preliminary data.</text>
</comment>
<dbReference type="PANTHER" id="PTHR43066">
    <property type="entry name" value="RHOMBOID-RELATED PROTEIN"/>
    <property type="match status" value="1"/>
</dbReference>
<keyword evidence="4 7" id="KW-0812">Transmembrane</keyword>
<protein>
    <submittedName>
        <fullName evidence="9">Rhomboid family intramembrane serine protease</fullName>
    </submittedName>
</protein>
<feature type="transmembrane region" description="Helical" evidence="7">
    <location>
        <begin position="87"/>
        <end position="115"/>
    </location>
</feature>
<feature type="transmembrane region" description="Helical" evidence="7">
    <location>
        <begin position="154"/>
        <end position="175"/>
    </location>
</feature>
<feature type="transmembrane region" description="Helical" evidence="7">
    <location>
        <begin position="182"/>
        <end position="203"/>
    </location>
</feature>
<evidence type="ECO:0000313" key="10">
    <source>
        <dbReference type="Proteomes" id="UP000321513"/>
    </source>
</evidence>
<dbReference type="Gene3D" id="1.20.1540.10">
    <property type="entry name" value="Rhomboid-like"/>
    <property type="match status" value="1"/>
</dbReference>
<feature type="transmembrane region" description="Helical" evidence="7">
    <location>
        <begin position="17"/>
        <end position="34"/>
    </location>
</feature>
<dbReference type="AlphaFoldDB" id="A0A512BDV2"/>
<dbReference type="InterPro" id="IPR022764">
    <property type="entry name" value="Peptidase_S54_rhomboid_dom"/>
</dbReference>
<evidence type="ECO:0000256" key="1">
    <source>
        <dbReference type="ARBA" id="ARBA00004141"/>
    </source>
</evidence>
<evidence type="ECO:0000259" key="8">
    <source>
        <dbReference type="Pfam" id="PF01694"/>
    </source>
</evidence>